<feature type="transmembrane region" description="Helical" evidence="5">
    <location>
        <begin position="208"/>
        <end position="236"/>
    </location>
</feature>
<name>A0A1V6V1Q9_9EURO</name>
<feature type="transmembrane region" description="Helical" evidence="5">
    <location>
        <begin position="38"/>
        <end position="58"/>
    </location>
</feature>
<feature type="transmembrane region" description="Helical" evidence="5">
    <location>
        <begin position="365"/>
        <end position="383"/>
    </location>
</feature>
<comment type="subcellular location">
    <subcellularLocation>
        <location evidence="1">Membrane</location>
        <topology evidence="1">Multi-pass membrane protein</topology>
    </subcellularLocation>
</comment>
<sequence>MSSIAQTILPITVPITTFFLSVGAFFHLANIPRPRRIVLSPLMYIPAGVSFATSNWWLGDLNSLWGLLLCIWVGHSTSLLFIEDLRVWEDGDYLGRISKLAPHIPGKYYKGLKLWNNPLLLGTSYQFVKISKSAACSPSLARFTVLRLGKVAAYVGAYFYIKSHVFPAAFIPLQIDEFGPLHQVYFRRLPSQIVPVTLRETLMRCAFVLWWTFSAVAMLDSAHAALSLVSVSLLRFDEPYEWPPIFGSLSQAWTIRRFWGKFWHQIVRRTYTNYGECISRKILRLQPRSLPDKVLIIFSIFFLSGVSHAAVSWQLGDHCGWPLDIWWFCANFVAGLLEVVMTQLFRAFMKKIGGNSRLKWLDESIWSQIFGYVWVFSFMFWSIPKWQYPKLYCHLGDVSASIS</sequence>
<evidence type="ECO:0000256" key="5">
    <source>
        <dbReference type="SAM" id="Phobius"/>
    </source>
</evidence>
<keyword evidence="8" id="KW-1185">Reference proteome</keyword>
<comment type="caution">
    <text evidence="7">The sequence shown here is derived from an EMBL/GenBank/DDBJ whole genome shotgun (WGS) entry which is preliminary data.</text>
</comment>
<protein>
    <recommendedName>
        <fullName evidence="6">Wax synthase domain-containing protein</fullName>
    </recommendedName>
</protein>
<dbReference type="InterPro" id="IPR032805">
    <property type="entry name" value="Wax_synthase_dom"/>
</dbReference>
<evidence type="ECO:0000259" key="6">
    <source>
        <dbReference type="Pfam" id="PF13813"/>
    </source>
</evidence>
<evidence type="ECO:0000313" key="7">
    <source>
        <dbReference type="EMBL" id="OQE44597.1"/>
    </source>
</evidence>
<evidence type="ECO:0000256" key="4">
    <source>
        <dbReference type="ARBA" id="ARBA00023136"/>
    </source>
</evidence>
<dbReference type="STRING" id="36646.A0A1V6V1Q9"/>
<feature type="transmembrane region" description="Helical" evidence="5">
    <location>
        <begin position="294"/>
        <end position="313"/>
    </location>
</feature>
<gene>
    <name evidence="7" type="ORF">PENCOP_c002G02846</name>
</gene>
<reference evidence="8" key="1">
    <citation type="journal article" date="2017" name="Nat. Microbiol.">
        <title>Global analysis of biosynthetic gene clusters reveals vast potential of secondary metabolite production in Penicillium species.</title>
        <authorList>
            <person name="Nielsen J.C."/>
            <person name="Grijseels S."/>
            <person name="Prigent S."/>
            <person name="Ji B."/>
            <person name="Dainat J."/>
            <person name="Nielsen K.F."/>
            <person name="Frisvad J.C."/>
            <person name="Workman M."/>
            <person name="Nielsen J."/>
        </authorList>
    </citation>
    <scope>NUCLEOTIDE SEQUENCE [LARGE SCALE GENOMIC DNA]</scope>
    <source>
        <strain evidence="8">IBT 31321</strain>
    </source>
</reference>
<feature type="transmembrane region" description="Helical" evidence="5">
    <location>
        <begin position="64"/>
        <end position="82"/>
    </location>
</feature>
<keyword evidence="2 5" id="KW-0812">Transmembrane</keyword>
<evidence type="ECO:0000256" key="3">
    <source>
        <dbReference type="ARBA" id="ARBA00022989"/>
    </source>
</evidence>
<dbReference type="GO" id="GO:0016020">
    <property type="term" value="C:membrane"/>
    <property type="evidence" value="ECO:0007669"/>
    <property type="project" value="UniProtKB-SubCell"/>
</dbReference>
<dbReference type="AlphaFoldDB" id="A0A1V6V1Q9"/>
<dbReference type="EMBL" id="MDDG01000002">
    <property type="protein sequence ID" value="OQE44597.1"/>
    <property type="molecule type" value="Genomic_DNA"/>
</dbReference>
<keyword evidence="3 5" id="KW-1133">Transmembrane helix</keyword>
<organism evidence="7 8">
    <name type="scientific">Penicillium coprophilum</name>
    <dbReference type="NCBI Taxonomy" id="36646"/>
    <lineage>
        <taxon>Eukaryota</taxon>
        <taxon>Fungi</taxon>
        <taxon>Dikarya</taxon>
        <taxon>Ascomycota</taxon>
        <taxon>Pezizomycotina</taxon>
        <taxon>Eurotiomycetes</taxon>
        <taxon>Eurotiomycetidae</taxon>
        <taxon>Eurotiales</taxon>
        <taxon>Aspergillaceae</taxon>
        <taxon>Penicillium</taxon>
    </lineage>
</organism>
<evidence type="ECO:0000256" key="2">
    <source>
        <dbReference type="ARBA" id="ARBA00022692"/>
    </source>
</evidence>
<accession>A0A1V6V1Q9</accession>
<dbReference type="Proteomes" id="UP000191500">
    <property type="component" value="Unassembled WGS sequence"/>
</dbReference>
<proteinExistence type="predicted"/>
<evidence type="ECO:0000256" key="1">
    <source>
        <dbReference type="ARBA" id="ARBA00004141"/>
    </source>
</evidence>
<feature type="transmembrane region" description="Helical" evidence="5">
    <location>
        <begin position="325"/>
        <end position="345"/>
    </location>
</feature>
<keyword evidence="4 5" id="KW-0472">Membrane</keyword>
<dbReference type="Pfam" id="PF13813">
    <property type="entry name" value="MBOAT_2"/>
    <property type="match status" value="1"/>
</dbReference>
<evidence type="ECO:0000313" key="8">
    <source>
        <dbReference type="Proteomes" id="UP000191500"/>
    </source>
</evidence>
<feature type="domain" description="Wax synthase" evidence="6">
    <location>
        <begin position="242"/>
        <end position="329"/>
    </location>
</feature>
<feature type="transmembrane region" description="Helical" evidence="5">
    <location>
        <begin position="6"/>
        <end position="26"/>
    </location>
</feature>